<reference evidence="2 4" key="1">
    <citation type="submission" date="2015-09" db="EMBL/GenBank/DDBJ databases">
        <authorList>
            <consortium name="Pathogen Informatics"/>
        </authorList>
    </citation>
    <scope>NUCLEOTIDE SEQUENCE [LARGE SCALE GENOMIC DNA]</scope>
    <source>
        <strain evidence="2 4">2789STDY5608823</strain>
    </source>
</reference>
<sequence length="412" mass="45002">MAEKNLIGELDMYREAGIKPNFSDIAKRYGKDRHTVAAYWRAEGGRPRDGRADRAGSFDAHIEEVAAKAQLPGVTKKGIHEWLLHRYPGENLAGYNAFTQFMRKNGIAVGASVGPEPHPRFETPPGLQLQFDWKESVRMANRDGELFEFNVFAATLGHSRRHIFIRSGTRTTDDLVRCMYATIARLGGVPREWVTDNMSALVTVKGGRRLKVQRAYEFAKAAGFELKLCRPRSPQTKGKVESSNRFLSRLAAYQGDFDGWDDIDEIIARIEDASNSEPNETTGLPPSALFMEEKDALLPVGNLRALEEAMGDVVRVARVPATMLVSAHGEPMSVPRRCIGRPARIVCMPGGAMDCYVGGELVATHVAGGPAYDPAHYAEAMAGKRWFGDAAGDIEAAAAANLGLLDSIGGSL</sequence>
<dbReference type="GO" id="GO:0003676">
    <property type="term" value="F:nucleic acid binding"/>
    <property type="evidence" value="ECO:0007669"/>
    <property type="project" value="InterPro"/>
</dbReference>
<evidence type="ECO:0000313" key="5">
    <source>
        <dbReference type="Proteomes" id="UP000469380"/>
    </source>
</evidence>
<name>A0A173YA61_9ACTN</name>
<dbReference type="PANTHER" id="PTHR35004:SF6">
    <property type="entry name" value="TRANSPOSASE"/>
    <property type="match status" value="1"/>
</dbReference>
<gene>
    <name evidence="2" type="ORF">ERS852381_00417</name>
    <name evidence="3" type="ORF">GT464_01165</name>
</gene>
<dbReference type="EMBL" id="CYYP01000003">
    <property type="protein sequence ID" value="CUN59875.1"/>
    <property type="molecule type" value="Genomic_DNA"/>
</dbReference>
<dbReference type="InterPro" id="IPR012337">
    <property type="entry name" value="RNaseH-like_sf"/>
</dbReference>
<dbReference type="SUPFAM" id="SSF53098">
    <property type="entry name" value="Ribonuclease H-like"/>
    <property type="match status" value="1"/>
</dbReference>
<evidence type="ECO:0000313" key="4">
    <source>
        <dbReference type="Proteomes" id="UP000095468"/>
    </source>
</evidence>
<organism evidence="2 4">
    <name type="scientific">Collinsella aerofaciens</name>
    <dbReference type="NCBI Taxonomy" id="74426"/>
    <lineage>
        <taxon>Bacteria</taxon>
        <taxon>Bacillati</taxon>
        <taxon>Actinomycetota</taxon>
        <taxon>Coriobacteriia</taxon>
        <taxon>Coriobacteriales</taxon>
        <taxon>Coriobacteriaceae</taxon>
        <taxon>Collinsella</taxon>
    </lineage>
</organism>
<dbReference type="RefSeq" id="WP_082421817.1">
    <property type="nucleotide sequence ID" value="NZ_CP040348.1"/>
</dbReference>
<dbReference type="Pfam" id="PF00665">
    <property type="entry name" value="rve"/>
    <property type="match status" value="1"/>
</dbReference>
<dbReference type="PROSITE" id="PS50994">
    <property type="entry name" value="INTEGRASE"/>
    <property type="match status" value="1"/>
</dbReference>
<evidence type="ECO:0000313" key="2">
    <source>
        <dbReference type="EMBL" id="CUN59875.1"/>
    </source>
</evidence>
<dbReference type="Proteomes" id="UP000469380">
    <property type="component" value="Unassembled WGS sequence"/>
</dbReference>
<dbReference type="Gene3D" id="3.30.420.10">
    <property type="entry name" value="Ribonuclease H-like superfamily/Ribonuclease H"/>
    <property type="match status" value="1"/>
</dbReference>
<dbReference type="NCBIfam" id="NF033546">
    <property type="entry name" value="transpos_IS21"/>
    <property type="match status" value="1"/>
</dbReference>
<dbReference type="GO" id="GO:0015074">
    <property type="term" value="P:DNA integration"/>
    <property type="evidence" value="ECO:0007669"/>
    <property type="project" value="InterPro"/>
</dbReference>
<protein>
    <submittedName>
        <fullName evidence="3">IS21 family transposase</fullName>
    </submittedName>
    <submittedName>
        <fullName evidence="2">Transposase and inactivated derivatives</fullName>
    </submittedName>
</protein>
<dbReference type="PANTHER" id="PTHR35004">
    <property type="entry name" value="TRANSPOSASE RV3428C-RELATED"/>
    <property type="match status" value="1"/>
</dbReference>
<dbReference type="InterPro" id="IPR036397">
    <property type="entry name" value="RNaseH_sf"/>
</dbReference>
<dbReference type="InterPro" id="IPR001584">
    <property type="entry name" value="Integrase_cat-core"/>
</dbReference>
<evidence type="ECO:0000313" key="3">
    <source>
        <dbReference type="EMBL" id="MZJ38569.1"/>
    </source>
</evidence>
<evidence type="ECO:0000259" key="1">
    <source>
        <dbReference type="PROSITE" id="PS50994"/>
    </source>
</evidence>
<dbReference type="AlphaFoldDB" id="A0A173YA61"/>
<reference evidence="3 5" key="2">
    <citation type="journal article" date="2019" name="Nat. Med.">
        <title>A library of human gut bacterial isolates paired with longitudinal multiomics data enables mechanistic microbiome research.</title>
        <authorList>
            <person name="Poyet M."/>
            <person name="Groussin M."/>
            <person name="Gibbons S.M."/>
            <person name="Avila-Pacheco J."/>
            <person name="Jiang X."/>
            <person name="Kearney S.M."/>
            <person name="Perrotta A.R."/>
            <person name="Berdy B."/>
            <person name="Zhao S."/>
            <person name="Lieberman T.D."/>
            <person name="Swanson P.K."/>
            <person name="Smith M."/>
            <person name="Roesemann S."/>
            <person name="Alexander J.E."/>
            <person name="Rich S.A."/>
            <person name="Livny J."/>
            <person name="Vlamakis H."/>
            <person name="Clish C."/>
            <person name="Bullock K."/>
            <person name="Deik A."/>
            <person name="Scott J."/>
            <person name="Pierce K.A."/>
            <person name="Xavier R.J."/>
            <person name="Alm E.J."/>
        </authorList>
    </citation>
    <scope>NUCLEOTIDE SEQUENCE [LARGE SCALE GENOMIC DNA]</scope>
    <source>
        <strain evidence="3 5">BIOML-A20</strain>
    </source>
</reference>
<feature type="domain" description="Integrase catalytic" evidence="1">
    <location>
        <begin position="120"/>
        <end position="294"/>
    </location>
</feature>
<proteinExistence type="predicted"/>
<dbReference type="Proteomes" id="UP000095468">
    <property type="component" value="Unassembled WGS sequence"/>
</dbReference>
<dbReference type="EMBL" id="WWSR01000002">
    <property type="protein sequence ID" value="MZJ38569.1"/>
    <property type="molecule type" value="Genomic_DNA"/>
</dbReference>
<accession>A0A173YA61</accession>